<organism evidence="3 4">
    <name type="scientific">Thelephora terrestris</name>
    <dbReference type="NCBI Taxonomy" id="56493"/>
    <lineage>
        <taxon>Eukaryota</taxon>
        <taxon>Fungi</taxon>
        <taxon>Dikarya</taxon>
        <taxon>Basidiomycota</taxon>
        <taxon>Agaricomycotina</taxon>
        <taxon>Agaricomycetes</taxon>
        <taxon>Thelephorales</taxon>
        <taxon>Thelephoraceae</taxon>
        <taxon>Thelephora</taxon>
    </lineage>
</organism>
<dbReference type="OrthoDB" id="2507336at2759"/>
<feature type="coiled-coil region" evidence="1">
    <location>
        <begin position="140"/>
        <end position="207"/>
    </location>
</feature>
<gene>
    <name evidence="3" type="ORF">BJ322DRAFT_1010856</name>
</gene>
<feature type="compositionally biased region" description="Pro residues" evidence="2">
    <location>
        <begin position="427"/>
        <end position="436"/>
    </location>
</feature>
<dbReference type="Proteomes" id="UP000736335">
    <property type="component" value="Unassembled WGS sequence"/>
</dbReference>
<evidence type="ECO:0000313" key="4">
    <source>
        <dbReference type="Proteomes" id="UP000736335"/>
    </source>
</evidence>
<dbReference type="EMBL" id="WIUZ02000014">
    <property type="protein sequence ID" value="KAF9781346.1"/>
    <property type="molecule type" value="Genomic_DNA"/>
</dbReference>
<feature type="compositionally biased region" description="Pro residues" evidence="2">
    <location>
        <begin position="458"/>
        <end position="470"/>
    </location>
</feature>
<name>A0A9P6L418_9AGAM</name>
<evidence type="ECO:0000313" key="3">
    <source>
        <dbReference type="EMBL" id="KAF9781346.1"/>
    </source>
</evidence>
<sequence length="516" mass="59160">VEEVAEAATQAEDRRERIFRENEEARERVFDEAELRRAEEAAHRRNQIWADLEDRLATLPPLPIATVPRTEAGSFDSVHIAESITPVHTPPISPTIPVTPVIPGSPALPLEPASPAEPVPIPEDAASIVQSMRTAAARHADEIREIVDSEREQIAHERAELAAERERMMEELREERARLDAEKEARISELQAELEKVKADLEAERALRVSEEADRRERERFEDLERHEGVRAQLGDITNLVQEQRDECTKKKELMDERWNEKMNRRVEKDAQISNLYHMVTKIIDDREAERISREEERAAAESRPGIERVLDELARQSVDQRDLLEQMAESWRNDMARSREETLAAIRETANEQVPYNVQGYLDEFSKSLANEVRMLLNEVGKLREEKRNIQFEVGTLLTLRAKYGPTGEFDSAWCVPSSQYPWPYPAPPEAPPPHEPARPAWRTVQQRPRKKKAKEPPPPPSEPEPRPPVTSWAKWEPDHRYVPTPPTTEPQLLVPPRGSPGLFGPRSPRDSVHQ</sequence>
<dbReference type="AlphaFoldDB" id="A0A9P6L418"/>
<feature type="non-terminal residue" evidence="3">
    <location>
        <position position="1"/>
    </location>
</feature>
<protein>
    <submittedName>
        <fullName evidence="3">Uncharacterized protein</fullName>
    </submittedName>
</protein>
<keyword evidence="4" id="KW-1185">Reference proteome</keyword>
<feature type="region of interest" description="Disordered" evidence="2">
    <location>
        <begin position="427"/>
        <end position="516"/>
    </location>
</feature>
<comment type="caution">
    <text evidence="3">The sequence shown here is derived from an EMBL/GenBank/DDBJ whole genome shotgun (WGS) entry which is preliminary data.</text>
</comment>
<reference evidence="3" key="1">
    <citation type="journal article" date="2020" name="Nat. Commun.">
        <title>Large-scale genome sequencing of mycorrhizal fungi provides insights into the early evolution of symbiotic traits.</title>
        <authorList>
            <person name="Miyauchi S."/>
            <person name="Kiss E."/>
            <person name="Kuo A."/>
            <person name="Drula E."/>
            <person name="Kohler A."/>
            <person name="Sanchez-Garcia M."/>
            <person name="Morin E."/>
            <person name="Andreopoulos B."/>
            <person name="Barry K.W."/>
            <person name="Bonito G."/>
            <person name="Buee M."/>
            <person name="Carver A."/>
            <person name="Chen C."/>
            <person name="Cichocki N."/>
            <person name="Clum A."/>
            <person name="Culley D."/>
            <person name="Crous P.W."/>
            <person name="Fauchery L."/>
            <person name="Girlanda M."/>
            <person name="Hayes R.D."/>
            <person name="Keri Z."/>
            <person name="LaButti K."/>
            <person name="Lipzen A."/>
            <person name="Lombard V."/>
            <person name="Magnuson J."/>
            <person name="Maillard F."/>
            <person name="Murat C."/>
            <person name="Nolan M."/>
            <person name="Ohm R.A."/>
            <person name="Pangilinan J."/>
            <person name="Pereira M.F."/>
            <person name="Perotto S."/>
            <person name="Peter M."/>
            <person name="Pfister S."/>
            <person name="Riley R."/>
            <person name="Sitrit Y."/>
            <person name="Stielow J.B."/>
            <person name="Szollosi G."/>
            <person name="Zifcakova L."/>
            <person name="Stursova M."/>
            <person name="Spatafora J.W."/>
            <person name="Tedersoo L."/>
            <person name="Vaario L.M."/>
            <person name="Yamada A."/>
            <person name="Yan M."/>
            <person name="Wang P."/>
            <person name="Xu J."/>
            <person name="Bruns T."/>
            <person name="Baldrian P."/>
            <person name="Vilgalys R."/>
            <person name="Dunand C."/>
            <person name="Henrissat B."/>
            <person name="Grigoriev I.V."/>
            <person name="Hibbett D."/>
            <person name="Nagy L.G."/>
            <person name="Martin F.M."/>
        </authorList>
    </citation>
    <scope>NUCLEOTIDE SEQUENCE</scope>
    <source>
        <strain evidence="3">UH-Tt-Lm1</strain>
    </source>
</reference>
<accession>A0A9P6L418</accession>
<feature type="coiled-coil region" evidence="1">
    <location>
        <begin position="1"/>
        <end position="28"/>
    </location>
</feature>
<evidence type="ECO:0000256" key="1">
    <source>
        <dbReference type="SAM" id="Coils"/>
    </source>
</evidence>
<proteinExistence type="predicted"/>
<keyword evidence="1" id="KW-0175">Coiled coil</keyword>
<reference evidence="3" key="2">
    <citation type="submission" date="2020-11" db="EMBL/GenBank/DDBJ databases">
        <authorList>
            <consortium name="DOE Joint Genome Institute"/>
            <person name="Kuo A."/>
            <person name="Miyauchi S."/>
            <person name="Kiss E."/>
            <person name="Drula E."/>
            <person name="Kohler A."/>
            <person name="Sanchez-Garcia M."/>
            <person name="Andreopoulos B."/>
            <person name="Barry K.W."/>
            <person name="Bonito G."/>
            <person name="Buee M."/>
            <person name="Carver A."/>
            <person name="Chen C."/>
            <person name="Cichocki N."/>
            <person name="Clum A."/>
            <person name="Culley D."/>
            <person name="Crous P.W."/>
            <person name="Fauchery L."/>
            <person name="Girlanda M."/>
            <person name="Hayes R."/>
            <person name="Keri Z."/>
            <person name="Labutti K."/>
            <person name="Lipzen A."/>
            <person name="Lombard V."/>
            <person name="Magnuson J."/>
            <person name="Maillard F."/>
            <person name="Morin E."/>
            <person name="Murat C."/>
            <person name="Nolan M."/>
            <person name="Ohm R."/>
            <person name="Pangilinan J."/>
            <person name="Pereira M."/>
            <person name="Perotto S."/>
            <person name="Peter M."/>
            <person name="Riley R."/>
            <person name="Sitrit Y."/>
            <person name="Stielow B."/>
            <person name="Szollosi G."/>
            <person name="Zifcakova L."/>
            <person name="Stursova M."/>
            <person name="Spatafora J.W."/>
            <person name="Tedersoo L."/>
            <person name="Vaario L.-M."/>
            <person name="Yamada A."/>
            <person name="Yan M."/>
            <person name="Wang P."/>
            <person name="Xu J."/>
            <person name="Bruns T."/>
            <person name="Baldrian P."/>
            <person name="Vilgalys R."/>
            <person name="Henrissat B."/>
            <person name="Grigoriev I.V."/>
            <person name="Hibbett D."/>
            <person name="Nagy L.G."/>
            <person name="Martin F.M."/>
        </authorList>
    </citation>
    <scope>NUCLEOTIDE SEQUENCE</scope>
    <source>
        <strain evidence="3">UH-Tt-Lm1</strain>
    </source>
</reference>
<evidence type="ECO:0000256" key="2">
    <source>
        <dbReference type="SAM" id="MobiDB-lite"/>
    </source>
</evidence>